<dbReference type="EMBL" id="CADEBD010000282">
    <property type="protein sequence ID" value="CAB3228311.1"/>
    <property type="molecule type" value="Genomic_DNA"/>
</dbReference>
<proteinExistence type="predicted"/>
<evidence type="ECO:0000313" key="2">
    <source>
        <dbReference type="EMBL" id="CAB3228311.1"/>
    </source>
</evidence>
<organism evidence="2 3">
    <name type="scientific">Arctia plantaginis</name>
    <name type="common">Wood tiger moth</name>
    <name type="synonym">Phalaena plantaginis</name>
    <dbReference type="NCBI Taxonomy" id="874455"/>
    <lineage>
        <taxon>Eukaryota</taxon>
        <taxon>Metazoa</taxon>
        <taxon>Ecdysozoa</taxon>
        <taxon>Arthropoda</taxon>
        <taxon>Hexapoda</taxon>
        <taxon>Insecta</taxon>
        <taxon>Pterygota</taxon>
        <taxon>Neoptera</taxon>
        <taxon>Endopterygota</taxon>
        <taxon>Lepidoptera</taxon>
        <taxon>Glossata</taxon>
        <taxon>Ditrysia</taxon>
        <taxon>Noctuoidea</taxon>
        <taxon>Erebidae</taxon>
        <taxon>Arctiinae</taxon>
        <taxon>Arctia</taxon>
    </lineage>
</organism>
<comment type="caution">
    <text evidence="2">The sequence shown here is derived from an EMBL/GenBank/DDBJ whole genome shotgun (WGS) entry which is preliminary data.</text>
</comment>
<dbReference type="AlphaFoldDB" id="A0A8S0Z6N2"/>
<keyword evidence="1" id="KW-1133">Transmembrane helix</keyword>
<feature type="transmembrane region" description="Helical" evidence="1">
    <location>
        <begin position="37"/>
        <end position="65"/>
    </location>
</feature>
<evidence type="ECO:0000256" key="1">
    <source>
        <dbReference type="SAM" id="Phobius"/>
    </source>
</evidence>
<keyword evidence="1" id="KW-0812">Transmembrane</keyword>
<keyword evidence="1" id="KW-0472">Membrane</keyword>
<dbReference type="Proteomes" id="UP000494256">
    <property type="component" value="Unassembled WGS sequence"/>
</dbReference>
<gene>
    <name evidence="2" type="ORF">APLA_LOCUS3505</name>
</gene>
<reference evidence="2 3" key="1">
    <citation type="submission" date="2020-04" db="EMBL/GenBank/DDBJ databases">
        <authorList>
            <person name="Wallbank WR R."/>
            <person name="Pardo Diaz C."/>
            <person name="Kozak K."/>
            <person name="Martin S."/>
            <person name="Jiggins C."/>
            <person name="Moest M."/>
            <person name="Warren A I."/>
            <person name="Byers J.R.P. K."/>
            <person name="Montejo-Kovacevich G."/>
            <person name="Yen C E."/>
        </authorList>
    </citation>
    <scope>NUCLEOTIDE SEQUENCE [LARGE SCALE GENOMIC DNA]</scope>
</reference>
<sequence length="237" mass="26906">MKNYPPVYFVLCPNRISVLIEASENKSNKMNYGKLRVLGMFSNSISLAFGYLKLIVAFATVLLYSSLIMKYKADLNYIIVLIFTIIMESMATTVFVTGYEGKKVVYLSWYNFTSYLLTAMKLAIGFIFVYFSKPLLACPYIPLLFVDIVLLFAMRKELKAHKKTAEVRFEFVNQLADHDNIIKIMIPNKMVENVDVHGVKATHDKVEKTDPVNSVEIGTTATESSDTDNIITLKTDM</sequence>
<feature type="transmembrane region" description="Helical" evidence="1">
    <location>
        <begin position="77"/>
        <end position="97"/>
    </location>
</feature>
<evidence type="ECO:0000313" key="3">
    <source>
        <dbReference type="Proteomes" id="UP000494256"/>
    </source>
</evidence>
<feature type="transmembrane region" description="Helical" evidence="1">
    <location>
        <begin position="109"/>
        <end position="131"/>
    </location>
</feature>
<protein>
    <submittedName>
        <fullName evidence="2">Uncharacterized protein</fullName>
    </submittedName>
</protein>
<name>A0A8S0Z6N2_ARCPL</name>
<accession>A0A8S0Z6N2</accession>
<feature type="transmembrane region" description="Helical" evidence="1">
    <location>
        <begin position="137"/>
        <end position="154"/>
    </location>
</feature>